<reference evidence="3 4" key="1">
    <citation type="submission" date="2021-01" db="EMBL/GenBank/DDBJ databases">
        <title>Whole genome shotgun sequence of Planotetraspora kaengkrachanensis NBRC 104272.</title>
        <authorList>
            <person name="Komaki H."/>
            <person name="Tamura T."/>
        </authorList>
    </citation>
    <scope>NUCLEOTIDE SEQUENCE [LARGE SCALE GENOMIC DNA]</scope>
    <source>
        <strain evidence="3 4">NBRC 104272</strain>
    </source>
</reference>
<proteinExistence type="predicted"/>
<gene>
    <name evidence="3" type="ORF">Pka01_45990</name>
</gene>
<dbReference type="InterPro" id="IPR050267">
    <property type="entry name" value="Anti-sigma-factor_SerPK"/>
</dbReference>
<dbReference type="Gene3D" id="3.30.565.10">
    <property type="entry name" value="Histidine kinase-like ATPase, C-terminal domain"/>
    <property type="match status" value="1"/>
</dbReference>
<dbReference type="EMBL" id="BONV01000021">
    <property type="protein sequence ID" value="GIG81472.1"/>
    <property type="molecule type" value="Genomic_DNA"/>
</dbReference>
<dbReference type="PANTHER" id="PTHR35526">
    <property type="entry name" value="ANTI-SIGMA-F FACTOR RSBW-RELATED"/>
    <property type="match status" value="1"/>
</dbReference>
<feature type="domain" description="Histidine kinase/HSP90-like ATPase" evidence="2">
    <location>
        <begin position="19"/>
        <end position="128"/>
    </location>
</feature>
<keyword evidence="4" id="KW-1185">Reference proteome</keyword>
<evidence type="ECO:0000313" key="4">
    <source>
        <dbReference type="Proteomes" id="UP000630097"/>
    </source>
</evidence>
<organism evidence="3 4">
    <name type="scientific">Planotetraspora kaengkrachanensis</name>
    <dbReference type="NCBI Taxonomy" id="575193"/>
    <lineage>
        <taxon>Bacteria</taxon>
        <taxon>Bacillati</taxon>
        <taxon>Actinomycetota</taxon>
        <taxon>Actinomycetes</taxon>
        <taxon>Streptosporangiales</taxon>
        <taxon>Streptosporangiaceae</taxon>
        <taxon>Planotetraspora</taxon>
    </lineage>
</organism>
<dbReference type="InterPro" id="IPR003594">
    <property type="entry name" value="HATPase_dom"/>
</dbReference>
<sequence length="192" mass="20888">MEISGDAAGNRVARLAGAREQVRHARRLVSAVLGRDHPRHDDCVLLTSEIVTNAVVHSRSGQGGTFVITVSRLRDRVRIRVEDDGSAAPPCAGHVVPNGSNGRGLPLLDVLSDRWGIIREDGRNDVWFEVRTETARESSGAGDDGYEVGADLHHLEPVSGDGELVTHLDAHRAGVARRSPHQRKRRLMVVPD</sequence>
<dbReference type="SUPFAM" id="SSF55874">
    <property type="entry name" value="ATPase domain of HSP90 chaperone/DNA topoisomerase II/histidine kinase"/>
    <property type="match status" value="1"/>
</dbReference>
<keyword evidence="1" id="KW-0723">Serine/threonine-protein kinase</keyword>
<accession>A0A8J3PUW8</accession>
<keyword evidence="1" id="KW-0418">Kinase</keyword>
<dbReference type="Pfam" id="PF13581">
    <property type="entry name" value="HATPase_c_2"/>
    <property type="match status" value="1"/>
</dbReference>
<dbReference type="InterPro" id="IPR036890">
    <property type="entry name" value="HATPase_C_sf"/>
</dbReference>
<dbReference type="GO" id="GO:0004674">
    <property type="term" value="F:protein serine/threonine kinase activity"/>
    <property type="evidence" value="ECO:0007669"/>
    <property type="project" value="UniProtKB-KW"/>
</dbReference>
<dbReference type="PANTHER" id="PTHR35526:SF3">
    <property type="entry name" value="ANTI-SIGMA-F FACTOR RSBW"/>
    <property type="match status" value="1"/>
</dbReference>
<dbReference type="CDD" id="cd16936">
    <property type="entry name" value="HATPase_RsbW-like"/>
    <property type="match status" value="1"/>
</dbReference>
<dbReference type="AlphaFoldDB" id="A0A8J3PUW8"/>
<dbReference type="RefSeq" id="WP_203884844.1">
    <property type="nucleotide sequence ID" value="NZ_BAABHH010000004.1"/>
</dbReference>
<evidence type="ECO:0000313" key="3">
    <source>
        <dbReference type="EMBL" id="GIG81472.1"/>
    </source>
</evidence>
<evidence type="ECO:0000259" key="2">
    <source>
        <dbReference type="Pfam" id="PF13581"/>
    </source>
</evidence>
<protein>
    <recommendedName>
        <fullName evidence="2">Histidine kinase/HSP90-like ATPase domain-containing protein</fullName>
    </recommendedName>
</protein>
<comment type="caution">
    <text evidence="3">The sequence shown here is derived from an EMBL/GenBank/DDBJ whole genome shotgun (WGS) entry which is preliminary data.</text>
</comment>
<keyword evidence="1" id="KW-0808">Transferase</keyword>
<dbReference type="Proteomes" id="UP000630097">
    <property type="component" value="Unassembled WGS sequence"/>
</dbReference>
<name>A0A8J3PUW8_9ACTN</name>
<evidence type="ECO:0000256" key="1">
    <source>
        <dbReference type="ARBA" id="ARBA00022527"/>
    </source>
</evidence>